<organism evidence="2 3">
    <name type="scientific">Cryptolaemus montrouzieri</name>
    <dbReference type="NCBI Taxonomy" id="559131"/>
    <lineage>
        <taxon>Eukaryota</taxon>
        <taxon>Metazoa</taxon>
        <taxon>Ecdysozoa</taxon>
        <taxon>Arthropoda</taxon>
        <taxon>Hexapoda</taxon>
        <taxon>Insecta</taxon>
        <taxon>Pterygota</taxon>
        <taxon>Neoptera</taxon>
        <taxon>Endopterygota</taxon>
        <taxon>Coleoptera</taxon>
        <taxon>Polyphaga</taxon>
        <taxon>Cucujiformia</taxon>
        <taxon>Coccinelloidea</taxon>
        <taxon>Coccinellidae</taxon>
        <taxon>Scymninae</taxon>
        <taxon>Scymnini</taxon>
        <taxon>Cryptolaemus</taxon>
    </lineage>
</organism>
<sequence>MTRTDKTFSCDIRSSTFSVDAPRGNEQLPSNATFIIDDENDEEQLDGTYNLEEVEEIERDEGYPACCRTQTVPIYDKVVDPSITQVPSKTYQRSGNATYGVPGRTYVRQPRSDLGVTYDITPEYTDLGPWQNFELPSNIQQLNLPPSAIKSFPITQMPQPPRTFSTHEDQQPILNVKEVAQYRRAAPRYYSTPESKSFKGGQGMEGSTLWGQDMISFEPTKSTTEWFIGTTPPGTPPAGNATYGIPGRTFVRQPPSPDWGATFHATRDHTDVGPWRNVQLPENIQQLNISPGAHKSFPITQMPQPAKTFSTHQDQQPILFVNEVERYRRAAPRYYSTPESKSFKGGQGMEGSTLWGQDISTFDPTRSSIGWSQGVRMDSFNVLKYMTPSPKNIKVPERLVGSYPALGTRQRIPYPNLTQYSRGQVTFRDPKSPSFQGTQGQPQKTYTIAPDSLAGGATFHATRDLSNIRPWGNIQIPANLRRTNLPLGVHKSFPATNVPRPSRNYSTYEEDILNVPEVAQYRRRVPRFYSTPKTPGFTNEGIDMSTLWGQDLSSFISAEDSEVEDSSLGWSQGVRMDSFNVIKYMTPSPKNVKVPPRLMKSHPRPERIGWHIPGPNYTRYSQKAGETFSRTAEDGKPGDATYSRPTSGNATYSCPSAPNATYSCPAAADATFSKERAADATFLKERAADATFSKEQAADATYSCPGAQDATYSCPGAQDAPEHSRGGAADATFSKGRAANETFICPGAQNATFSKGGAADATFSRGKAADATFSKGRAANETYTYPGAQNATFSRGGAADATFSRGRAADATFSKGRVANETFTYPGAQNATFSRGRAADATFSKGRAANETFTYPRAQDATFSKGRVANETYSCPGAQDATFSRGRAADATYSCPGVANATFSRTGPNTTFSCSGPEVAELTCENTCGEDPNATYDRMRGVTGRELELYQPLERKEFATILQICTPSKSGPSLLGKSDSCPGDGFPTTCASRDCEATSGSDSNALQQLSKTQDLNTIFEIRTPLRSSPLASSTPLQLSINVSCTDPSLLVTPDRRFNVISYTSPPQLTSSTPLQSGVECLPCSR</sequence>
<keyword evidence="3" id="KW-1185">Reference proteome</keyword>
<dbReference type="AlphaFoldDB" id="A0ABD2MP81"/>
<comment type="caution">
    <text evidence="2">The sequence shown here is derived from an EMBL/GenBank/DDBJ whole genome shotgun (WGS) entry which is preliminary data.</text>
</comment>
<proteinExistence type="predicted"/>
<dbReference type="EMBL" id="JABFTP020000021">
    <property type="protein sequence ID" value="KAL3268154.1"/>
    <property type="molecule type" value="Genomic_DNA"/>
</dbReference>
<evidence type="ECO:0000313" key="2">
    <source>
        <dbReference type="EMBL" id="KAL3268154.1"/>
    </source>
</evidence>
<gene>
    <name evidence="2" type="ORF">HHI36_007281</name>
</gene>
<dbReference type="Proteomes" id="UP001516400">
    <property type="component" value="Unassembled WGS sequence"/>
</dbReference>
<evidence type="ECO:0000256" key="1">
    <source>
        <dbReference type="SAM" id="MobiDB-lite"/>
    </source>
</evidence>
<protein>
    <submittedName>
        <fullName evidence="2">Uncharacterized protein</fullName>
    </submittedName>
</protein>
<evidence type="ECO:0000313" key="3">
    <source>
        <dbReference type="Proteomes" id="UP001516400"/>
    </source>
</evidence>
<dbReference type="SUPFAM" id="SSF141571">
    <property type="entry name" value="Pentapeptide repeat-like"/>
    <property type="match status" value="1"/>
</dbReference>
<accession>A0ABD2MP81</accession>
<reference evidence="2 3" key="1">
    <citation type="journal article" date="2021" name="BMC Biol.">
        <title>Horizontally acquired antibacterial genes associated with adaptive radiation of ladybird beetles.</title>
        <authorList>
            <person name="Li H.S."/>
            <person name="Tang X.F."/>
            <person name="Huang Y.H."/>
            <person name="Xu Z.Y."/>
            <person name="Chen M.L."/>
            <person name="Du X.Y."/>
            <person name="Qiu B.Y."/>
            <person name="Chen P.T."/>
            <person name="Zhang W."/>
            <person name="Slipinski A."/>
            <person name="Escalona H.E."/>
            <person name="Waterhouse R.M."/>
            <person name="Zwick A."/>
            <person name="Pang H."/>
        </authorList>
    </citation>
    <scope>NUCLEOTIDE SEQUENCE [LARGE SCALE GENOMIC DNA]</scope>
    <source>
        <strain evidence="2">SYSU2018</strain>
    </source>
</reference>
<name>A0ABD2MP81_9CUCU</name>
<feature type="region of interest" description="Disordered" evidence="1">
    <location>
        <begin position="592"/>
        <end position="648"/>
    </location>
</feature>